<dbReference type="SMART" id="SM00448">
    <property type="entry name" value="REC"/>
    <property type="match status" value="1"/>
</dbReference>
<organism evidence="5 6">
    <name type="scientific">Clostridium frigoriphilum</name>
    <dbReference type="NCBI Taxonomy" id="443253"/>
    <lineage>
        <taxon>Bacteria</taxon>
        <taxon>Bacillati</taxon>
        <taxon>Bacillota</taxon>
        <taxon>Clostridia</taxon>
        <taxon>Eubacteriales</taxon>
        <taxon>Clostridiaceae</taxon>
        <taxon>Clostridium</taxon>
    </lineage>
</organism>
<dbReference type="Pfam" id="PF17853">
    <property type="entry name" value="GGDEF_2"/>
    <property type="match status" value="1"/>
</dbReference>
<keyword evidence="2" id="KW-0597">Phosphoprotein</keyword>
<reference evidence="5 6" key="1">
    <citation type="submission" date="2023-11" db="EMBL/GenBank/DDBJ databases">
        <title>Draft genome sequence of a psychrophilic Clostridium strain from permafrost water brine.</title>
        <authorList>
            <person name="Shcherbakova V.A."/>
            <person name="Trubitsyn V.E."/>
            <person name="Zakharyuk A.G."/>
        </authorList>
    </citation>
    <scope>NUCLEOTIDE SEQUENCE [LARGE SCALE GENOMIC DNA]</scope>
    <source>
        <strain evidence="5 6">14F</strain>
    </source>
</reference>
<dbReference type="RefSeq" id="WP_216248894.1">
    <property type="nucleotide sequence ID" value="NZ_JAZHFS010000031.1"/>
</dbReference>
<evidence type="ECO:0000313" key="6">
    <source>
        <dbReference type="Proteomes" id="UP001498469"/>
    </source>
</evidence>
<feature type="domain" description="Response regulatory" evidence="4">
    <location>
        <begin position="3"/>
        <end position="119"/>
    </location>
</feature>
<dbReference type="Pfam" id="PF12833">
    <property type="entry name" value="HTH_18"/>
    <property type="match status" value="1"/>
</dbReference>
<dbReference type="Pfam" id="PF00072">
    <property type="entry name" value="Response_reg"/>
    <property type="match status" value="1"/>
</dbReference>
<comment type="caution">
    <text evidence="5">The sequence shown here is derived from an EMBL/GenBank/DDBJ whole genome shotgun (WGS) entry which is preliminary data.</text>
</comment>
<dbReference type="InterPro" id="IPR018060">
    <property type="entry name" value="HTH_AraC"/>
</dbReference>
<evidence type="ECO:0000256" key="1">
    <source>
        <dbReference type="ARBA" id="ARBA00023125"/>
    </source>
</evidence>
<dbReference type="PANTHER" id="PTHR43280:SF2">
    <property type="entry name" value="HTH-TYPE TRANSCRIPTIONAL REGULATOR EXSA"/>
    <property type="match status" value="1"/>
</dbReference>
<accession>A0ABU7UVL8</accession>
<dbReference type="SMART" id="SM00342">
    <property type="entry name" value="HTH_ARAC"/>
    <property type="match status" value="1"/>
</dbReference>
<sequence>MCNIIIVDDEILVRLGIKSYIEDSKEFTVVNTFSNGKDALEYCKKSKPDIVLTDITMPIMDGMQLIQELKKIYNDIKIVVLTCHDDFKLIRGAFKQGADDYILKYEIEENGLIDILLKIKEQIFNEKGSSSSSSSIQIAVNLDEMKKSIISELMNLQQDDFVGEELQNKISTYCKRLGSNNLILVMLGIDEEYDDEFFDIKNGFDLKSVISVIDEIFNRYGLGEVFIDKDLRIIVLITIEEENSKKVIFEKVNYLIENICRSLNEYFNCSISVGISKMHNSLVLLKKAYTEAEEAFLFRFYNGKGSIVYYESTMKFNSITDINNIKKIKDNIIDKFNYSFNKTKMVQGIQQYFKYMTEQNILPSIFKQEVNSILYSINFYLVEYFDFRLDQNIYNSKQLTPYRLIEDIKYANTIEKYIVRCLEQIEQNIEKQSTQIKLINKIKTYIDNHYSEELSLQFMSEEFHLNKNYLCQYFKKEMNKNFIDYLTQLRIEKAKMILKNESLSAIEVSERVGFNSVNYFVKVFKKTTGKNITEYKKS</sequence>
<dbReference type="InterPro" id="IPR001789">
    <property type="entry name" value="Sig_transdc_resp-reg_receiver"/>
</dbReference>
<feature type="modified residue" description="4-aspartylphosphate" evidence="2">
    <location>
        <position position="54"/>
    </location>
</feature>
<dbReference type="PROSITE" id="PS50110">
    <property type="entry name" value="RESPONSE_REGULATORY"/>
    <property type="match status" value="1"/>
</dbReference>
<dbReference type="EMBL" id="JAZHFS010000031">
    <property type="protein sequence ID" value="MEF2114829.1"/>
    <property type="molecule type" value="Genomic_DNA"/>
</dbReference>
<dbReference type="PANTHER" id="PTHR43280">
    <property type="entry name" value="ARAC-FAMILY TRANSCRIPTIONAL REGULATOR"/>
    <property type="match status" value="1"/>
</dbReference>
<evidence type="ECO:0000259" key="3">
    <source>
        <dbReference type="PROSITE" id="PS01124"/>
    </source>
</evidence>
<feature type="domain" description="HTH araC/xylS-type" evidence="3">
    <location>
        <begin position="440"/>
        <end position="538"/>
    </location>
</feature>
<dbReference type="Proteomes" id="UP001498469">
    <property type="component" value="Unassembled WGS sequence"/>
</dbReference>
<dbReference type="InterPro" id="IPR041522">
    <property type="entry name" value="CdaR_GGDEF"/>
</dbReference>
<proteinExistence type="predicted"/>
<evidence type="ECO:0000313" key="5">
    <source>
        <dbReference type="EMBL" id="MEF2114829.1"/>
    </source>
</evidence>
<name>A0ABU7UVL8_9CLOT</name>
<evidence type="ECO:0000259" key="4">
    <source>
        <dbReference type="PROSITE" id="PS50110"/>
    </source>
</evidence>
<keyword evidence="6" id="KW-1185">Reference proteome</keyword>
<gene>
    <name evidence="5" type="ORF">SJI18_21310</name>
</gene>
<dbReference type="CDD" id="cd17536">
    <property type="entry name" value="REC_YesN-like"/>
    <property type="match status" value="1"/>
</dbReference>
<evidence type="ECO:0000256" key="2">
    <source>
        <dbReference type="PROSITE-ProRule" id="PRU00169"/>
    </source>
</evidence>
<keyword evidence="1" id="KW-0238">DNA-binding</keyword>
<dbReference type="PROSITE" id="PS01124">
    <property type="entry name" value="HTH_ARAC_FAMILY_2"/>
    <property type="match status" value="1"/>
</dbReference>
<protein>
    <submittedName>
        <fullName evidence="5">Response regulator</fullName>
    </submittedName>
</protein>